<dbReference type="SUPFAM" id="SSF55729">
    <property type="entry name" value="Acyl-CoA N-acyltransferases (Nat)"/>
    <property type="match status" value="1"/>
</dbReference>
<proteinExistence type="predicted"/>
<dbReference type="Pfam" id="PF08445">
    <property type="entry name" value="FR47"/>
    <property type="match status" value="1"/>
</dbReference>
<organism evidence="2 3">
    <name type="scientific">Rotaria magnacalcarata</name>
    <dbReference type="NCBI Taxonomy" id="392030"/>
    <lineage>
        <taxon>Eukaryota</taxon>
        <taxon>Metazoa</taxon>
        <taxon>Spiralia</taxon>
        <taxon>Gnathifera</taxon>
        <taxon>Rotifera</taxon>
        <taxon>Eurotatoria</taxon>
        <taxon>Bdelloidea</taxon>
        <taxon>Philodinida</taxon>
        <taxon>Philodinidae</taxon>
        <taxon>Rotaria</taxon>
    </lineage>
</organism>
<dbReference type="PANTHER" id="PTHR20958:SF6">
    <property type="entry name" value="GLYCINE N-ACYLTRANSFERASE-LIKE PROTEIN"/>
    <property type="match status" value="1"/>
</dbReference>
<dbReference type="InterPro" id="IPR013653">
    <property type="entry name" value="GCN5-like_dom"/>
</dbReference>
<dbReference type="PROSITE" id="PS51186">
    <property type="entry name" value="GNAT"/>
    <property type="match status" value="1"/>
</dbReference>
<sequence length="287" mass="33295">MNSAPPVNEIDIADKQSLQSVINFLEGYFPDSLTFHHFLSAIQRNTIKPQDLWPNQLLVNDKNDIKCVLFIYSLMSFKSAYKPIAEDEKSMRSDISFFCDNKEDQIFVSMIQHYVPWSKVKKIVFTDFPHRFSSIIESFIRENNLGDAHTVNSMTYTCPSDIIIRPLTLSDASTINEFWEHKSEISLYRFMYEIEHLLSYGAFRGETLISWCMRKYNGCVANVFTKPEARRLGLASMLNVFMASKILEQEERVFTFVINDNTASVSMLEKLGYKKTDDTDWLVFTAK</sequence>
<dbReference type="PANTHER" id="PTHR20958">
    <property type="entry name" value="GLYCINE N-ACYLTRANSFERASE-LIKE PROTEIN"/>
    <property type="match status" value="1"/>
</dbReference>
<dbReference type="AlphaFoldDB" id="A0A816M4H2"/>
<name>A0A816M4H2_9BILA</name>
<dbReference type="GO" id="GO:0016747">
    <property type="term" value="F:acyltransferase activity, transferring groups other than amino-acyl groups"/>
    <property type="evidence" value="ECO:0007669"/>
    <property type="project" value="InterPro"/>
</dbReference>
<protein>
    <recommendedName>
        <fullName evidence="1">N-acetyltransferase domain-containing protein</fullName>
    </recommendedName>
</protein>
<comment type="caution">
    <text evidence="2">The sequence shown here is derived from an EMBL/GenBank/DDBJ whole genome shotgun (WGS) entry which is preliminary data.</text>
</comment>
<feature type="domain" description="N-acetyltransferase" evidence="1">
    <location>
        <begin position="162"/>
        <end position="287"/>
    </location>
</feature>
<gene>
    <name evidence="2" type="ORF">XDN619_LOCUS699</name>
</gene>
<dbReference type="InterPro" id="IPR016181">
    <property type="entry name" value="Acyl_CoA_acyltransferase"/>
</dbReference>
<dbReference type="InterPro" id="IPR000182">
    <property type="entry name" value="GNAT_dom"/>
</dbReference>
<evidence type="ECO:0000259" key="1">
    <source>
        <dbReference type="PROSITE" id="PS51186"/>
    </source>
</evidence>
<accession>A0A816M4H2</accession>
<dbReference type="Proteomes" id="UP000663887">
    <property type="component" value="Unassembled WGS sequence"/>
</dbReference>
<dbReference type="InterPro" id="IPR053225">
    <property type="entry name" value="Acyl-CoA_N-acyltransferase"/>
</dbReference>
<reference evidence="2" key="1">
    <citation type="submission" date="2021-02" db="EMBL/GenBank/DDBJ databases">
        <authorList>
            <person name="Nowell W R."/>
        </authorList>
    </citation>
    <scope>NUCLEOTIDE SEQUENCE</scope>
</reference>
<evidence type="ECO:0000313" key="2">
    <source>
        <dbReference type="EMBL" id="CAF1946840.1"/>
    </source>
</evidence>
<dbReference type="EMBL" id="CAJNRG010000034">
    <property type="protein sequence ID" value="CAF1946840.1"/>
    <property type="molecule type" value="Genomic_DNA"/>
</dbReference>
<dbReference type="Gene3D" id="3.40.630.30">
    <property type="match status" value="1"/>
</dbReference>
<evidence type="ECO:0000313" key="3">
    <source>
        <dbReference type="Proteomes" id="UP000663887"/>
    </source>
</evidence>